<keyword evidence="2" id="KW-1185">Reference proteome</keyword>
<comment type="caution">
    <text evidence="1">The sequence shown here is derived from an EMBL/GenBank/DDBJ whole genome shotgun (WGS) entry which is preliminary data.</text>
</comment>
<dbReference type="Proteomes" id="UP001232148">
    <property type="component" value="Unassembled WGS sequence"/>
</dbReference>
<organism evidence="1 2">
    <name type="scientific">Colletotrichum zoysiae</name>
    <dbReference type="NCBI Taxonomy" id="1216348"/>
    <lineage>
        <taxon>Eukaryota</taxon>
        <taxon>Fungi</taxon>
        <taxon>Dikarya</taxon>
        <taxon>Ascomycota</taxon>
        <taxon>Pezizomycotina</taxon>
        <taxon>Sordariomycetes</taxon>
        <taxon>Hypocreomycetidae</taxon>
        <taxon>Glomerellales</taxon>
        <taxon>Glomerellaceae</taxon>
        <taxon>Colletotrichum</taxon>
        <taxon>Colletotrichum graminicola species complex</taxon>
    </lineage>
</organism>
<sequence length="193" mass="20937">MPFDCSFVFFLSFFPPCPLPPPPCFLLDLFAISHPVGLLQVSSIIGFIIITPSYSQCPLAASPRRRWLSSRPSPRCLSFAVPSRFSFRAFQLHTLPPISAAGATMMCALRGAAGRRLLFLAAPALASKLDNVGRILVASFPLPSQARYPEQHALGLLQPGSGFVSSRNQASVPTLKHMPKADDISCPRALPYI</sequence>
<accession>A0AAD9HHS2</accession>
<dbReference type="EMBL" id="MU842865">
    <property type="protein sequence ID" value="KAK2029371.1"/>
    <property type="molecule type" value="Genomic_DNA"/>
</dbReference>
<reference evidence="1" key="1">
    <citation type="submission" date="2021-06" db="EMBL/GenBank/DDBJ databases">
        <title>Comparative genomics, transcriptomics and evolutionary studies reveal genomic signatures of adaptation to plant cell wall in hemibiotrophic fungi.</title>
        <authorList>
            <consortium name="DOE Joint Genome Institute"/>
            <person name="Baroncelli R."/>
            <person name="Diaz J.F."/>
            <person name="Benocci T."/>
            <person name="Peng M."/>
            <person name="Battaglia E."/>
            <person name="Haridas S."/>
            <person name="Andreopoulos W."/>
            <person name="Labutti K."/>
            <person name="Pangilinan J."/>
            <person name="Floch G.L."/>
            <person name="Makela M.R."/>
            <person name="Henrissat B."/>
            <person name="Grigoriev I.V."/>
            <person name="Crouch J.A."/>
            <person name="De Vries R.P."/>
            <person name="Sukno S.A."/>
            <person name="Thon M.R."/>
        </authorList>
    </citation>
    <scope>NUCLEOTIDE SEQUENCE</scope>
    <source>
        <strain evidence="1">MAFF235873</strain>
    </source>
</reference>
<dbReference type="AlphaFoldDB" id="A0AAD9HHS2"/>
<proteinExistence type="predicted"/>
<name>A0AAD9HHS2_9PEZI</name>
<evidence type="ECO:0000313" key="2">
    <source>
        <dbReference type="Proteomes" id="UP001232148"/>
    </source>
</evidence>
<evidence type="ECO:0000313" key="1">
    <source>
        <dbReference type="EMBL" id="KAK2029371.1"/>
    </source>
</evidence>
<gene>
    <name evidence="1" type="ORF">LX32DRAFT_364395</name>
</gene>
<protein>
    <submittedName>
        <fullName evidence="1">Uncharacterized protein</fullName>
    </submittedName>
</protein>